<protein>
    <submittedName>
        <fullName evidence="2">Uncharacterized protein</fullName>
    </submittedName>
</protein>
<accession>R9PUG8</accession>
<dbReference type="AlphaFoldDB" id="R9PUG8"/>
<dbReference type="RefSeq" id="WP_016403913.1">
    <property type="nucleotide sequence ID" value="NZ_BARX01000044.1"/>
</dbReference>
<keyword evidence="1" id="KW-0732">Signal</keyword>
<reference evidence="2" key="1">
    <citation type="journal article" date="2013" name="Genome Announc.">
        <title>Draft Genome Sequence of Agarivorans albus Strain MKT 106T, an Agarolytic Marine Bacterium.</title>
        <authorList>
            <person name="Yasuike M."/>
            <person name="Nakamura Y."/>
            <person name="Kai W."/>
            <person name="Fujiwara A."/>
            <person name="Fukui Y."/>
            <person name="Satomi M."/>
            <person name="Sano M."/>
        </authorList>
    </citation>
    <scope>NUCLEOTIDE SEQUENCE [LARGE SCALE GENOMIC DNA]</scope>
</reference>
<keyword evidence="3" id="KW-1185">Reference proteome</keyword>
<sequence>MATKFNRRQVLFQLLGFGASASCLSLPTLAKGLSNEPDLSPQSLLIACAKQANKHYVAAMNIQGELRYQLALPARGPLCCLGQT</sequence>
<name>R9PUG8_AGAAL</name>
<feature type="chain" id="PRO_5004478554" evidence="1">
    <location>
        <begin position="31"/>
        <end position="84"/>
    </location>
</feature>
<dbReference type="STRING" id="1331007.AALB_4226"/>
<comment type="caution">
    <text evidence="2">The sequence shown here is derived from an EMBL/GenBank/DDBJ whole genome shotgun (WGS) entry which is preliminary data.</text>
</comment>
<dbReference type="PROSITE" id="PS51257">
    <property type="entry name" value="PROKAR_LIPOPROTEIN"/>
    <property type="match status" value="1"/>
</dbReference>
<dbReference type="OrthoDB" id="5624218at2"/>
<evidence type="ECO:0000313" key="3">
    <source>
        <dbReference type="Proteomes" id="UP000014461"/>
    </source>
</evidence>
<evidence type="ECO:0000256" key="1">
    <source>
        <dbReference type="SAM" id="SignalP"/>
    </source>
</evidence>
<feature type="signal peptide" evidence="1">
    <location>
        <begin position="1"/>
        <end position="30"/>
    </location>
</feature>
<gene>
    <name evidence="2" type="ORF">AALB_4226</name>
</gene>
<proteinExistence type="predicted"/>
<dbReference type="EMBL" id="BARX01000044">
    <property type="protein sequence ID" value="GAD04146.1"/>
    <property type="molecule type" value="Genomic_DNA"/>
</dbReference>
<dbReference type="Proteomes" id="UP000014461">
    <property type="component" value="Unassembled WGS sequence"/>
</dbReference>
<organism evidence="2 3">
    <name type="scientific">Agarivorans albus MKT 106</name>
    <dbReference type="NCBI Taxonomy" id="1331007"/>
    <lineage>
        <taxon>Bacteria</taxon>
        <taxon>Pseudomonadati</taxon>
        <taxon>Pseudomonadota</taxon>
        <taxon>Gammaproteobacteria</taxon>
        <taxon>Alteromonadales</taxon>
        <taxon>Alteromonadaceae</taxon>
        <taxon>Agarivorans</taxon>
    </lineage>
</organism>
<evidence type="ECO:0000313" key="2">
    <source>
        <dbReference type="EMBL" id="GAD04146.1"/>
    </source>
</evidence>